<dbReference type="AlphaFoldDB" id="A0A4Q5LYE2"/>
<dbReference type="OrthoDB" id="9800856at2"/>
<name>A0A4Q5LYE2_9BACT</name>
<protein>
    <submittedName>
        <fullName evidence="3">Acyl-CoA thioesterase</fullName>
    </submittedName>
</protein>
<dbReference type="Pfam" id="PF13279">
    <property type="entry name" value="4HBT_2"/>
    <property type="match status" value="1"/>
</dbReference>
<comment type="caution">
    <text evidence="3">The sequence shown here is derived from an EMBL/GenBank/DDBJ whole genome shotgun (WGS) entry which is preliminary data.</text>
</comment>
<gene>
    <name evidence="3" type="ORF">EWM59_14640</name>
</gene>
<proteinExistence type="inferred from homology"/>
<dbReference type="PANTHER" id="PTHR31793:SF27">
    <property type="entry name" value="NOVEL THIOESTERASE SUPERFAMILY DOMAIN AND SAPOSIN A-TYPE DOMAIN CONTAINING PROTEIN (0610012H03RIK)"/>
    <property type="match status" value="1"/>
</dbReference>
<dbReference type="SUPFAM" id="SSF54637">
    <property type="entry name" value="Thioesterase/thiol ester dehydrase-isomerase"/>
    <property type="match status" value="1"/>
</dbReference>
<dbReference type="CDD" id="cd00586">
    <property type="entry name" value="4HBT"/>
    <property type="match status" value="1"/>
</dbReference>
<dbReference type="InterPro" id="IPR050563">
    <property type="entry name" value="4-hydroxybenzoyl-CoA_TE"/>
</dbReference>
<keyword evidence="4" id="KW-1185">Reference proteome</keyword>
<dbReference type="InterPro" id="IPR006684">
    <property type="entry name" value="YbgC/YbaW"/>
</dbReference>
<organism evidence="3 4">
    <name type="scientific">Emticicia agri</name>
    <dbReference type="NCBI Taxonomy" id="2492393"/>
    <lineage>
        <taxon>Bacteria</taxon>
        <taxon>Pseudomonadati</taxon>
        <taxon>Bacteroidota</taxon>
        <taxon>Cytophagia</taxon>
        <taxon>Cytophagales</taxon>
        <taxon>Leadbetterellaceae</taxon>
        <taxon>Emticicia</taxon>
    </lineage>
</organism>
<evidence type="ECO:0000313" key="3">
    <source>
        <dbReference type="EMBL" id="RYU94926.1"/>
    </source>
</evidence>
<dbReference type="PANTHER" id="PTHR31793">
    <property type="entry name" value="4-HYDROXYBENZOYL-COA THIOESTERASE FAMILY MEMBER"/>
    <property type="match status" value="1"/>
</dbReference>
<sequence length="135" mass="16425">MYQFDWQYRIRYADIDQMGYMYYGNYPRLYEIGRVEALRSLGLRYRTLEEMGVMMPVYECKSRYIQPAKYDDLVTIRVIIKEMPRARIVFYYEIYNEENVLLNLGETTLVFVKMATNRITICPDEITNRLKPYFE</sequence>
<dbReference type="InterPro" id="IPR029069">
    <property type="entry name" value="HotDog_dom_sf"/>
</dbReference>
<dbReference type="EMBL" id="SEWF01000020">
    <property type="protein sequence ID" value="RYU94926.1"/>
    <property type="molecule type" value="Genomic_DNA"/>
</dbReference>
<dbReference type="GO" id="GO:0047617">
    <property type="term" value="F:fatty acyl-CoA hydrolase activity"/>
    <property type="evidence" value="ECO:0007669"/>
    <property type="project" value="TreeGrafter"/>
</dbReference>
<comment type="similarity">
    <text evidence="1">Belongs to the 4-hydroxybenzoyl-CoA thioesterase family.</text>
</comment>
<dbReference type="RefSeq" id="WP_130021822.1">
    <property type="nucleotide sequence ID" value="NZ_SEWF01000020.1"/>
</dbReference>
<keyword evidence="2" id="KW-0378">Hydrolase</keyword>
<dbReference type="Gene3D" id="3.10.129.10">
    <property type="entry name" value="Hotdog Thioesterase"/>
    <property type="match status" value="1"/>
</dbReference>
<evidence type="ECO:0000256" key="1">
    <source>
        <dbReference type="ARBA" id="ARBA00005953"/>
    </source>
</evidence>
<evidence type="ECO:0000256" key="2">
    <source>
        <dbReference type="ARBA" id="ARBA00022801"/>
    </source>
</evidence>
<dbReference type="Proteomes" id="UP000293162">
    <property type="component" value="Unassembled WGS sequence"/>
</dbReference>
<dbReference type="NCBIfam" id="TIGR00051">
    <property type="entry name" value="YbgC/FadM family acyl-CoA thioesterase"/>
    <property type="match status" value="1"/>
</dbReference>
<reference evidence="3 4" key="1">
    <citation type="submission" date="2019-02" db="EMBL/GenBank/DDBJ databases">
        <title>Bacterial novel species Emticicia sp. 17J42-9 isolated from soil.</title>
        <authorList>
            <person name="Jung H.-Y."/>
        </authorList>
    </citation>
    <scope>NUCLEOTIDE SEQUENCE [LARGE SCALE GENOMIC DNA]</scope>
    <source>
        <strain evidence="3 4">17J42-9</strain>
    </source>
</reference>
<accession>A0A4Q5LYE2</accession>
<evidence type="ECO:0000313" key="4">
    <source>
        <dbReference type="Proteomes" id="UP000293162"/>
    </source>
</evidence>
<dbReference type="PIRSF" id="PIRSF003230">
    <property type="entry name" value="YbgC"/>
    <property type="match status" value="1"/>
</dbReference>